<feature type="compositionally biased region" description="Pro residues" evidence="1">
    <location>
        <begin position="199"/>
        <end position="211"/>
    </location>
</feature>
<dbReference type="HOGENOM" id="CLU_769491_0_0_1"/>
<dbReference type="EMBL" id="JH767596">
    <property type="protein sequence ID" value="EON68418.1"/>
    <property type="molecule type" value="Genomic_DNA"/>
</dbReference>
<sequence length="360" mass="41036">MSPQDRLRENSEYLKKHFAPPKFQGTVLTVDDARTFRWTDAIALIEIRRFVGGQQIQDNFSEEQLRPLHNRLCILYEGWSKDIQNALVASLELKIRSVIHSLMSIGACERKGHTLVWDARTGAWNDPYWDGECRSQDQLDKIAAWKNSNADTAIPCPSEIACWMLYDQQPPLLESASEPQPAPKTEASPEPLTRQPTFKPEPPSTFEPEPPVMSAFGPSAFEPQPPPSVSSFRAWEELDSSLWNVFSFPHACRSTGYEYANMKYFLACALLDEAWARLERTHQSYWNQVVALAKTSNLAELQPLMMRKQRDVWHGEQAFIEAARDKARLFKELQETSMQSSFSALTGSIRNTGKGKQRIL</sequence>
<dbReference type="GeneID" id="19905053"/>
<evidence type="ECO:0000313" key="2">
    <source>
        <dbReference type="EMBL" id="EON68418.1"/>
    </source>
</evidence>
<name>R7Z2U7_CONA1</name>
<dbReference type="AlphaFoldDB" id="R7Z2U7"/>
<gene>
    <name evidence="2" type="ORF">W97_07742</name>
</gene>
<dbReference type="RefSeq" id="XP_007783735.1">
    <property type="nucleotide sequence ID" value="XM_007785545.1"/>
</dbReference>
<reference evidence="3" key="1">
    <citation type="submission" date="2012-06" db="EMBL/GenBank/DDBJ databases">
        <title>The genome sequence of Coniosporium apollinis CBS 100218.</title>
        <authorList>
            <consortium name="The Broad Institute Genome Sequencing Platform"/>
            <person name="Cuomo C."/>
            <person name="Gorbushina A."/>
            <person name="Noack S."/>
            <person name="Walker B."/>
            <person name="Young S.K."/>
            <person name="Zeng Q."/>
            <person name="Gargeya S."/>
            <person name="Fitzgerald M."/>
            <person name="Haas B."/>
            <person name="Abouelleil A."/>
            <person name="Alvarado L."/>
            <person name="Arachchi H.M."/>
            <person name="Berlin A.M."/>
            <person name="Chapman S.B."/>
            <person name="Goldberg J."/>
            <person name="Griggs A."/>
            <person name="Gujja S."/>
            <person name="Hansen M."/>
            <person name="Howarth C."/>
            <person name="Imamovic A."/>
            <person name="Larimer J."/>
            <person name="McCowan C."/>
            <person name="Montmayeur A."/>
            <person name="Murphy C."/>
            <person name="Neiman D."/>
            <person name="Pearson M."/>
            <person name="Priest M."/>
            <person name="Roberts A."/>
            <person name="Saif S."/>
            <person name="Shea T."/>
            <person name="Sisk P."/>
            <person name="Sykes S."/>
            <person name="Wortman J."/>
            <person name="Nusbaum C."/>
            <person name="Birren B."/>
        </authorList>
    </citation>
    <scope>NUCLEOTIDE SEQUENCE [LARGE SCALE GENOMIC DNA]</scope>
    <source>
        <strain evidence="3">CBS 100218</strain>
    </source>
</reference>
<protein>
    <submittedName>
        <fullName evidence="2">Uncharacterized protein</fullName>
    </submittedName>
</protein>
<accession>R7Z2U7</accession>
<feature type="region of interest" description="Disordered" evidence="1">
    <location>
        <begin position="173"/>
        <end position="225"/>
    </location>
</feature>
<keyword evidence="3" id="KW-1185">Reference proteome</keyword>
<evidence type="ECO:0000313" key="3">
    <source>
        <dbReference type="Proteomes" id="UP000016924"/>
    </source>
</evidence>
<organism evidence="2 3">
    <name type="scientific">Coniosporium apollinis (strain CBS 100218)</name>
    <name type="common">Rock-inhabiting black yeast</name>
    <dbReference type="NCBI Taxonomy" id="1168221"/>
    <lineage>
        <taxon>Eukaryota</taxon>
        <taxon>Fungi</taxon>
        <taxon>Dikarya</taxon>
        <taxon>Ascomycota</taxon>
        <taxon>Pezizomycotina</taxon>
        <taxon>Dothideomycetes</taxon>
        <taxon>Dothideomycetes incertae sedis</taxon>
        <taxon>Coniosporium</taxon>
    </lineage>
</organism>
<dbReference type="Proteomes" id="UP000016924">
    <property type="component" value="Unassembled WGS sequence"/>
</dbReference>
<evidence type="ECO:0000256" key="1">
    <source>
        <dbReference type="SAM" id="MobiDB-lite"/>
    </source>
</evidence>
<proteinExistence type="predicted"/>